<name>A0A816MFZ5_9BILA</name>
<feature type="region of interest" description="Disordered" evidence="4">
    <location>
        <begin position="436"/>
        <end position="456"/>
    </location>
</feature>
<dbReference type="InterPro" id="IPR000980">
    <property type="entry name" value="SH2"/>
</dbReference>
<feature type="compositionally biased region" description="Pro residues" evidence="4">
    <location>
        <begin position="192"/>
        <end position="210"/>
    </location>
</feature>
<keyword evidence="3" id="KW-0727">SH2 domain</keyword>
<feature type="region of interest" description="Disordered" evidence="4">
    <location>
        <begin position="343"/>
        <end position="424"/>
    </location>
</feature>
<feature type="compositionally biased region" description="Low complexity" evidence="4">
    <location>
        <begin position="304"/>
        <end position="326"/>
    </location>
</feature>
<evidence type="ECO:0000313" key="7">
    <source>
        <dbReference type="Proteomes" id="UP000663887"/>
    </source>
</evidence>
<dbReference type="InterPro" id="IPR036860">
    <property type="entry name" value="SH2_dom_sf"/>
</dbReference>
<feature type="compositionally biased region" description="Low complexity" evidence="4">
    <location>
        <begin position="74"/>
        <end position="84"/>
    </location>
</feature>
<feature type="compositionally biased region" description="Low complexity" evidence="4">
    <location>
        <begin position="177"/>
        <end position="191"/>
    </location>
</feature>
<dbReference type="PANTHER" id="PTHR34639">
    <property type="entry name" value="PROTEIN FLATTOP"/>
    <property type="match status" value="1"/>
</dbReference>
<dbReference type="InterPro" id="IPR038797">
    <property type="entry name" value="Fltp"/>
</dbReference>
<feature type="region of interest" description="Disordered" evidence="4">
    <location>
        <begin position="297"/>
        <end position="331"/>
    </location>
</feature>
<evidence type="ECO:0000313" key="6">
    <source>
        <dbReference type="EMBL" id="CAF1995432.1"/>
    </source>
</evidence>
<dbReference type="EMBL" id="CAJNRG010000325">
    <property type="protein sequence ID" value="CAF1995432.1"/>
    <property type="molecule type" value="Genomic_DNA"/>
</dbReference>
<accession>A0A816MFZ5</accession>
<evidence type="ECO:0000256" key="1">
    <source>
        <dbReference type="ARBA" id="ARBA00009887"/>
    </source>
</evidence>
<feature type="domain" description="SH2" evidence="5">
    <location>
        <begin position="481"/>
        <end position="520"/>
    </location>
</feature>
<feature type="compositionally biased region" description="Low complexity" evidence="4">
    <location>
        <begin position="387"/>
        <end position="399"/>
    </location>
</feature>
<feature type="region of interest" description="Disordered" evidence="4">
    <location>
        <begin position="70"/>
        <end position="91"/>
    </location>
</feature>
<reference evidence="6" key="1">
    <citation type="submission" date="2021-02" db="EMBL/GenBank/DDBJ databases">
        <authorList>
            <person name="Nowell W R."/>
        </authorList>
    </citation>
    <scope>NUCLEOTIDE SEQUENCE</scope>
</reference>
<comment type="similarity">
    <text evidence="1">Belongs to the Flattop family.</text>
</comment>
<feature type="compositionally biased region" description="Low complexity" evidence="4">
    <location>
        <begin position="345"/>
        <end position="361"/>
    </location>
</feature>
<feature type="region of interest" description="Disordered" evidence="4">
    <location>
        <begin position="141"/>
        <end position="211"/>
    </location>
</feature>
<feature type="compositionally biased region" description="Polar residues" evidence="4">
    <location>
        <begin position="447"/>
        <end position="456"/>
    </location>
</feature>
<dbReference type="AlphaFoldDB" id="A0A816MFZ5"/>
<evidence type="ECO:0000256" key="2">
    <source>
        <dbReference type="ARBA" id="ARBA00033306"/>
    </source>
</evidence>
<comment type="caution">
    <text evidence="6">The sequence shown here is derived from an EMBL/GenBank/DDBJ whole genome shotgun (WGS) entry which is preliminary data.</text>
</comment>
<dbReference type="CDD" id="cd23705">
    <property type="entry name" value="Flattop"/>
    <property type="match status" value="1"/>
</dbReference>
<feature type="compositionally biased region" description="Low complexity" evidence="4">
    <location>
        <begin position="147"/>
        <end position="169"/>
    </location>
</feature>
<dbReference type="CDD" id="cd00173">
    <property type="entry name" value="SH2"/>
    <property type="match status" value="1"/>
</dbReference>
<organism evidence="6 7">
    <name type="scientific">Rotaria magnacalcarata</name>
    <dbReference type="NCBI Taxonomy" id="392030"/>
    <lineage>
        <taxon>Eukaryota</taxon>
        <taxon>Metazoa</taxon>
        <taxon>Spiralia</taxon>
        <taxon>Gnathifera</taxon>
        <taxon>Rotifera</taxon>
        <taxon>Eurotatoria</taxon>
        <taxon>Bdelloidea</taxon>
        <taxon>Philodinida</taxon>
        <taxon>Philodinidae</taxon>
        <taxon>Rotaria</taxon>
    </lineage>
</organism>
<evidence type="ECO:0000256" key="3">
    <source>
        <dbReference type="PROSITE-ProRule" id="PRU00191"/>
    </source>
</evidence>
<proteinExistence type="inferred from homology"/>
<dbReference type="PROSITE" id="PS50001">
    <property type="entry name" value="SH2"/>
    <property type="match status" value="1"/>
</dbReference>
<dbReference type="Pfam" id="PF22611">
    <property type="entry name" value="CFAP126"/>
    <property type="match status" value="1"/>
</dbReference>
<dbReference type="Proteomes" id="UP000663887">
    <property type="component" value="Unassembled WGS sequence"/>
</dbReference>
<dbReference type="SMART" id="SM00252">
    <property type="entry name" value="SH2"/>
    <property type="match status" value="1"/>
</dbReference>
<evidence type="ECO:0000259" key="5">
    <source>
        <dbReference type="PROSITE" id="PS50001"/>
    </source>
</evidence>
<evidence type="ECO:0000256" key="4">
    <source>
        <dbReference type="SAM" id="MobiDB-lite"/>
    </source>
</evidence>
<dbReference type="Gene3D" id="3.30.505.10">
    <property type="entry name" value="SH2 domain"/>
    <property type="match status" value="1"/>
</dbReference>
<dbReference type="GO" id="GO:0044782">
    <property type="term" value="P:cilium organization"/>
    <property type="evidence" value="ECO:0007669"/>
    <property type="project" value="TreeGrafter"/>
</dbReference>
<feature type="compositionally biased region" description="Polar residues" evidence="4">
    <location>
        <begin position="400"/>
        <end position="412"/>
    </location>
</feature>
<sequence>MPLVSIFDRSLSTSSSFKQSTSVHAAQSCILSDQNVNGAAKENGCESSFAKHQPQQQQHHHQHAIDRTLTDFSNNNNNNNQNNNSFSMSTATASCSSFQPHVVPEESYCSPWDLKTQEEKLKLLSQQRSVSSSNTITALTDALLHPSNTNNRSTSSSSSSFNVNNNNNNPFHRTRSARTTSSTKKSLTISAPTPPLLPPLPPGGLIPPTPNLTCQCGSNNNTRNRSLNNTINNHPLNESLDPSLKKISYCLNAHVVRSGTDTSRSFVFASTSPTNERSQRVNTAPAKIDLSHLIENRQEPSHITSQNSTISSLSTTSSSNESPSITDDSKPMSFEAALQRFKRLSSSTRSNNNNTSVSASSLPKPQITTNQESPTAYERPWDTLQTSLMNSLSSPPSSSIHNRSGDSLQKTPSAEESKQHCPPFPIVSPTITTCRHSTCSPDEKHNSSNANTGEINKANSRNLVPLASDIDTTIPVDRYFWYHYAMSRRAAESILQTRPPGSFLVRQSESGNQNDYSLSINASQYEKSFSPKVLQMHQVPKDPQPGVHPKATMSLNASSFVANERGHILPGIPKSKRSPFGEFVGTWDLPKKIPGPYHVHPMGRTEKNFNALCSQRDQTIQEMEKARVYAKEESFVHRTSDK</sequence>
<dbReference type="GO" id="GO:0036064">
    <property type="term" value="C:ciliary basal body"/>
    <property type="evidence" value="ECO:0007669"/>
    <property type="project" value="TreeGrafter"/>
</dbReference>
<dbReference type="SUPFAM" id="SSF55550">
    <property type="entry name" value="SH2 domain"/>
    <property type="match status" value="1"/>
</dbReference>
<dbReference type="PANTHER" id="PTHR34639:SF1">
    <property type="entry name" value="PROTEIN FLATTOP"/>
    <property type="match status" value="1"/>
</dbReference>
<protein>
    <recommendedName>
        <fullName evidence="2">Cilia- and flagella-associated protein 126</fullName>
    </recommendedName>
</protein>
<gene>
    <name evidence="6" type="ORF">XDN619_LOCUS3072</name>
</gene>